<evidence type="ECO:0000313" key="3">
    <source>
        <dbReference type="Proteomes" id="UP001253595"/>
    </source>
</evidence>
<proteinExistence type="predicted"/>
<reference evidence="2 3" key="1">
    <citation type="submission" date="2023-07" db="EMBL/GenBank/DDBJ databases">
        <title>Sorghum-associated microbial communities from plants grown in Nebraska, USA.</title>
        <authorList>
            <person name="Schachtman D."/>
        </authorList>
    </citation>
    <scope>NUCLEOTIDE SEQUENCE [LARGE SCALE GENOMIC DNA]</scope>
    <source>
        <strain evidence="2 3">BE190</strain>
    </source>
</reference>
<accession>A0ABU1V3F0</accession>
<evidence type="ECO:0000256" key="1">
    <source>
        <dbReference type="SAM" id="MobiDB-lite"/>
    </source>
</evidence>
<dbReference type="EMBL" id="JAVDVX010000009">
    <property type="protein sequence ID" value="MDR7091986.1"/>
    <property type="molecule type" value="Genomic_DNA"/>
</dbReference>
<feature type="region of interest" description="Disordered" evidence="1">
    <location>
        <begin position="1"/>
        <end position="22"/>
    </location>
</feature>
<comment type="caution">
    <text evidence="2">The sequence shown here is derived from an EMBL/GenBank/DDBJ whole genome shotgun (WGS) entry which is preliminary data.</text>
</comment>
<keyword evidence="3" id="KW-1185">Reference proteome</keyword>
<organism evidence="2 3">
    <name type="scientific">Cellvibrio fibrivorans</name>
    <dbReference type="NCBI Taxonomy" id="126350"/>
    <lineage>
        <taxon>Bacteria</taxon>
        <taxon>Pseudomonadati</taxon>
        <taxon>Pseudomonadota</taxon>
        <taxon>Gammaproteobacteria</taxon>
        <taxon>Cellvibrionales</taxon>
        <taxon>Cellvibrionaceae</taxon>
        <taxon>Cellvibrio</taxon>
    </lineage>
</organism>
<name>A0ABU1V3F0_9GAMM</name>
<protein>
    <submittedName>
        <fullName evidence="2">Uncharacterized protein</fullName>
    </submittedName>
</protein>
<sequence length="37" mass="4156">MSIKIITPSHIRQGNGGQADLQQQYHYHKGSGNTLFE</sequence>
<evidence type="ECO:0000313" key="2">
    <source>
        <dbReference type="EMBL" id="MDR7091986.1"/>
    </source>
</evidence>
<gene>
    <name evidence="2" type="ORF">J2X05_004024</name>
</gene>
<dbReference type="Proteomes" id="UP001253595">
    <property type="component" value="Unassembled WGS sequence"/>
</dbReference>